<evidence type="ECO:0000256" key="1">
    <source>
        <dbReference type="SAM" id="MobiDB-lite"/>
    </source>
</evidence>
<sequence length="176" mass="18450">MGGTFASLHGVNEFVHPLRVGRATKQLLHGTPQLGLPLVMRGEWLPDAIEVGCTGDVLAPGPHHRLSIEGVAIKKVGNGASTHSIGGLTKGLAIGGQDLIDRPGQRTSGPSTKPAVLAEDAAEQSSRKDVVDIGDNPVERGCLRIDTGRSENIGKFSVDPSLDAVARNNHEFAREG</sequence>
<name>A0A6J6ARU8_9ZZZZ</name>
<organism evidence="2">
    <name type="scientific">freshwater metagenome</name>
    <dbReference type="NCBI Taxonomy" id="449393"/>
    <lineage>
        <taxon>unclassified sequences</taxon>
        <taxon>metagenomes</taxon>
        <taxon>ecological metagenomes</taxon>
    </lineage>
</organism>
<protein>
    <submittedName>
        <fullName evidence="2">Unannotated protein</fullName>
    </submittedName>
</protein>
<reference evidence="2" key="1">
    <citation type="submission" date="2020-05" db="EMBL/GenBank/DDBJ databases">
        <authorList>
            <person name="Chiriac C."/>
            <person name="Salcher M."/>
            <person name="Ghai R."/>
            <person name="Kavagutti S V."/>
        </authorList>
    </citation>
    <scope>NUCLEOTIDE SEQUENCE</scope>
</reference>
<accession>A0A6J6ARU8</accession>
<feature type="region of interest" description="Disordered" evidence="1">
    <location>
        <begin position="97"/>
        <end position="126"/>
    </location>
</feature>
<gene>
    <name evidence="2" type="ORF">UFOPK4201_01931</name>
</gene>
<proteinExistence type="predicted"/>
<dbReference type="AlphaFoldDB" id="A0A6J6ARU8"/>
<dbReference type="EMBL" id="CAEUNJ010000123">
    <property type="protein sequence ID" value="CAB4372882.1"/>
    <property type="molecule type" value="Genomic_DNA"/>
</dbReference>
<evidence type="ECO:0000313" key="2">
    <source>
        <dbReference type="EMBL" id="CAB4372882.1"/>
    </source>
</evidence>